<gene>
    <name evidence="2" type="ORF">IV68_GL001041</name>
</gene>
<dbReference type="Pfam" id="PF04392">
    <property type="entry name" value="ABC_sub_bind"/>
    <property type="match status" value="1"/>
</dbReference>
<reference evidence="2 3" key="1">
    <citation type="journal article" date="2015" name="Genome Announc.">
        <title>Expanding the biotechnology potential of lactobacilli through comparative genomics of 213 strains and associated genera.</title>
        <authorList>
            <person name="Sun Z."/>
            <person name="Harris H.M."/>
            <person name="McCann A."/>
            <person name="Guo C."/>
            <person name="Argimon S."/>
            <person name="Zhang W."/>
            <person name="Yang X."/>
            <person name="Jeffery I.B."/>
            <person name="Cooney J.C."/>
            <person name="Kagawa T.F."/>
            <person name="Liu W."/>
            <person name="Song Y."/>
            <person name="Salvetti E."/>
            <person name="Wrobel A."/>
            <person name="Rasinkangas P."/>
            <person name="Parkhill J."/>
            <person name="Rea M.C."/>
            <person name="O'Sullivan O."/>
            <person name="Ritari J."/>
            <person name="Douillard F.P."/>
            <person name="Paul Ross R."/>
            <person name="Yang R."/>
            <person name="Briner A.E."/>
            <person name="Felis G.E."/>
            <person name="de Vos W.M."/>
            <person name="Barrangou R."/>
            <person name="Klaenhammer T.R."/>
            <person name="Caufield P.W."/>
            <person name="Cui Y."/>
            <person name="Zhang H."/>
            <person name="O'Toole P.W."/>
        </authorList>
    </citation>
    <scope>NUCLEOTIDE SEQUENCE [LARGE SCALE GENOMIC DNA]</scope>
    <source>
        <strain evidence="2 3">DSM 20190</strain>
    </source>
</reference>
<dbReference type="AlphaFoldDB" id="A0A0R2FU25"/>
<organism evidence="2 3">
    <name type="scientific">Weissella halotolerans DSM 20190</name>
    <dbReference type="NCBI Taxonomy" id="1123500"/>
    <lineage>
        <taxon>Bacteria</taxon>
        <taxon>Bacillati</taxon>
        <taxon>Bacillota</taxon>
        <taxon>Bacilli</taxon>
        <taxon>Lactobacillales</taxon>
        <taxon>Lactobacillaceae</taxon>
        <taxon>Weissella</taxon>
    </lineage>
</organism>
<evidence type="ECO:0000313" key="2">
    <source>
        <dbReference type="EMBL" id="KRN31784.1"/>
    </source>
</evidence>
<dbReference type="STRING" id="1123500.GCA_000420365_00957"/>
<dbReference type="SUPFAM" id="SSF53822">
    <property type="entry name" value="Periplasmic binding protein-like I"/>
    <property type="match status" value="1"/>
</dbReference>
<dbReference type="CDD" id="cd06325">
    <property type="entry name" value="PBP1_ABC_unchar_transporter"/>
    <property type="match status" value="1"/>
</dbReference>
<comment type="caution">
    <text evidence="2">The sequence shown here is derived from an EMBL/GenBank/DDBJ whole genome shotgun (WGS) entry which is preliminary data.</text>
</comment>
<dbReference type="InParanoid" id="A0A0R2FU25"/>
<dbReference type="PANTHER" id="PTHR35271">
    <property type="entry name" value="ABC TRANSPORTER, SUBSTRATE-BINDING LIPOPROTEIN-RELATED"/>
    <property type="match status" value="1"/>
</dbReference>
<accession>A0A0R2FU25</accession>
<dbReference type="PATRIC" id="fig|1123500.6.peg.1045"/>
<dbReference type="Proteomes" id="UP000051296">
    <property type="component" value="Unassembled WGS sequence"/>
</dbReference>
<dbReference type="InterPro" id="IPR007487">
    <property type="entry name" value="ABC_transpt-TYRBP-like"/>
</dbReference>
<dbReference type="NCBIfam" id="NF041285">
    <property type="entry name" value="ABC_SBP_TrpX"/>
    <property type="match status" value="1"/>
</dbReference>
<name>A0A0R2FU25_9LACO</name>
<dbReference type="InterPro" id="IPR047776">
    <property type="entry name" value="ABC_SBP_TrpX-like"/>
</dbReference>
<sequence length="379" mass="40731">MLTSFLETKSPHGLAIRRAFFVSMDGIETTTYARLTNKRTAKVRHRSGSMDKKIMSVLAALALFLGVAGFFEQHAQDKKTMPEVGILQFTSHPALDQIHAGIIDALQAAGYQPGKNIKIDFQNAQGDQSNLKTMATKFANGQTDLAVGIATPAAVALANTIQDNPVLFSASTNPIQAKLVKSYQHPGSNVTGVTDQAPLADQLKMIQAFVPHLKRLGVIYTSSDDSAVSEARAMVKLAQQAGVTVKEYTITSSNDLNQTAEQMVSHQQVEAVFVPTDNTIAAAMPTLIKNTDAAGVPVFPTVDTMVAAGGVAAESINQREIGRLTGKMMVKILKGASPKDLPVDFIEKGTLVVNRSQLERLHMQLPAGYQQAKFIDQGE</sequence>
<dbReference type="EMBL" id="JQAX01000003">
    <property type="protein sequence ID" value="KRN31784.1"/>
    <property type="molecule type" value="Genomic_DNA"/>
</dbReference>
<keyword evidence="1" id="KW-0812">Transmembrane</keyword>
<dbReference type="eggNOG" id="COG2984">
    <property type="taxonomic scope" value="Bacteria"/>
</dbReference>
<dbReference type="Gene3D" id="3.40.50.2300">
    <property type="match status" value="2"/>
</dbReference>
<keyword evidence="1" id="KW-1133">Transmembrane helix</keyword>
<keyword evidence="3" id="KW-1185">Reference proteome</keyword>
<dbReference type="InterPro" id="IPR028082">
    <property type="entry name" value="Peripla_BP_I"/>
</dbReference>
<evidence type="ECO:0000256" key="1">
    <source>
        <dbReference type="SAM" id="Phobius"/>
    </source>
</evidence>
<proteinExistence type="predicted"/>
<feature type="transmembrane region" description="Helical" evidence="1">
    <location>
        <begin position="54"/>
        <end position="71"/>
    </location>
</feature>
<keyword evidence="1" id="KW-0472">Membrane</keyword>
<dbReference type="PANTHER" id="PTHR35271:SF1">
    <property type="entry name" value="ABC TRANSPORTER, SUBSTRATE-BINDING LIPOPROTEIN"/>
    <property type="match status" value="1"/>
</dbReference>
<protein>
    <submittedName>
        <fullName evidence="2">ABC superfamily ATP binding cassette transporter, binding protein</fullName>
    </submittedName>
</protein>
<evidence type="ECO:0000313" key="3">
    <source>
        <dbReference type="Proteomes" id="UP000051296"/>
    </source>
</evidence>